<dbReference type="InterPro" id="IPR036770">
    <property type="entry name" value="Ankyrin_rpt-contain_sf"/>
</dbReference>
<gene>
    <name evidence="4" type="ORF">NQ318_005279</name>
</gene>
<feature type="repeat" description="ANK" evidence="2">
    <location>
        <begin position="53"/>
        <end position="85"/>
    </location>
</feature>
<dbReference type="PROSITE" id="PS50088">
    <property type="entry name" value="ANK_REPEAT"/>
    <property type="match status" value="1"/>
</dbReference>
<dbReference type="PROSITE" id="PS50297">
    <property type="entry name" value="ANK_REP_REGION"/>
    <property type="match status" value="1"/>
</dbReference>
<dbReference type="PANTHER" id="PTHR43828:SF3">
    <property type="entry name" value="CHROMO DOMAIN-CONTAINING PROTEIN"/>
    <property type="match status" value="1"/>
</dbReference>
<organism evidence="4 5">
    <name type="scientific">Aromia moschata</name>
    <dbReference type="NCBI Taxonomy" id="1265417"/>
    <lineage>
        <taxon>Eukaryota</taxon>
        <taxon>Metazoa</taxon>
        <taxon>Ecdysozoa</taxon>
        <taxon>Arthropoda</taxon>
        <taxon>Hexapoda</taxon>
        <taxon>Insecta</taxon>
        <taxon>Pterygota</taxon>
        <taxon>Neoptera</taxon>
        <taxon>Endopterygota</taxon>
        <taxon>Coleoptera</taxon>
        <taxon>Polyphaga</taxon>
        <taxon>Cucujiformia</taxon>
        <taxon>Chrysomeloidea</taxon>
        <taxon>Cerambycidae</taxon>
        <taxon>Cerambycinae</taxon>
        <taxon>Callichromatini</taxon>
        <taxon>Aromia</taxon>
    </lineage>
</organism>
<dbReference type="InterPro" id="IPR002110">
    <property type="entry name" value="Ankyrin_rpt"/>
</dbReference>
<evidence type="ECO:0000256" key="1">
    <source>
        <dbReference type="ARBA" id="ARBA00022737"/>
    </source>
</evidence>
<name>A0AAV8Y1X9_9CUCU</name>
<accession>A0AAV8Y1X9</accession>
<proteinExistence type="predicted"/>
<sequence length="109" mass="11883">MDGPNSSSEEDLTAVSDADLILAVRAKLPQEQIINNVTKYLNDGAHINYQNSKGNTILHIAIEKGYLEVVKFLLTLRARADIPNKSGQTAADLGKSSSNKSIQDLFNKI</sequence>
<dbReference type="Gene3D" id="1.25.40.20">
    <property type="entry name" value="Ankyrin repeat-containing domain"/>
    <property type="match status" value="1"/>
</dbReference>
<dbReference type="SMART" id="SM00248">
    <property type="entry name" value="ANK"/>
    <property type="match status" value="1"/>
</dbReference>
<evidence type="ECO:0000313" key="5">
    <source>
        <dbReference type="Proteomes" id="UP001162162"/>
    </source>
</evidence>
<dbReference type="PANTHER" id="PTHR43828">
    <property type="entry name" value="ASPARAGINASE"/>
    <property type="match status" value="1"/>
</dbReference>
<feature type="region of interest" description="Disordered" evidence="3">
    <location>
        <begin position="85"/>
        <end position="109"/>
    </location>
</feature>
<comment type="caution">
    <text evidence="4">The sequence shown here is derived from an EMBL/GenBank/DDBJ whole genome shotgun (WGS) entry which is preliminary data.</text>
</comment>
<dbReference type="AlphaFoldDB" id="A0AAV8Y1X9"/>
<dbReference type="SUPFAM" id="SSF48403">
    <property type="entry name" value="Ankyrin repeat"/>
    <property type="match status" value="1"/>
</dbReference>
<dbReference type="Proteomes" id="UP001162162">
    <property type="component" value="Unassembled WGS sequence"/>
</dbReference>
<evidence type="ECO:0000256" key="3">
    <source>
        <dbReference type="SAM" id="MobiDB-lite"/>
    </source>
</evidence>
<protein>
    <submittedName>
        <fullName evidence="4">Uncharacterized protein</fullName>
    </submittedName>
</protein>
<keyword evidence="2" id="KW-0040">ANK repeat</keyword>
<keyword evidence="1" id="KW-0677">Repeat</keyword>
<dbReference type="Pfam" id="PF13857">
    <property type="entry name" value="Ank_5"/>
    <property type="match status" value="1"/>
</dbReference>
<dbReference type="GO" id="GO:0030907">
    <property type="term" value="C:MBF transcription complex"/>
    <property type="evidence" value="ECO:0007669"/>
    <property type="project" value="TreeGrafter"/>
</dbReference>
<dbReference type="EMBL" id="JAPWTK010000228">
    <property type="protein sequence ID" value="KAJ8945098.1"/>
    <property type="molecule type" value="Genomic_DNA"/>
</dbReference>
<dbReference type="GO" id="GO:0033309">
    <property type="term" value="C:SBF transcription complex"/>
    <property type="evidence" value="ECO:0007669"/>
    <property type="project" value="TreeGrafter"/>
</dbReference>
<evidence type="ECO:0000313" key="4">
    <source>
        <dbReference type="EMBL" id="KAJ8945098.1"/>
    </source>
</evidence>
<reference evidence="4" key="1">
    <citation type="journal article" date="2023" name="Insect Mol. Biol.">
        <title>Genome sequencing provides insights into the evolution of gene families encoding plant cell wall-degrading enzymes in longhorned beetles.</title>
        <authorList>
            <person name="Shin N.R."/>
            <person name="Okamura Y."/>
            <person name="Kirsch R."/>
            <person name="Pauchet Y."/>
        </authorList>
    </citation>
    <scope>NUCLEOTIDE SEQUENCE</scope>
    <source>
        <strain evidence="4">AMC_N1</strain>
    </source>
</reference>
<keyword evidence="5" id="KW-1185">Reference proteome</keyword>
<dbReference type="GO" id="GO:0045944">
    <property type="term" value="P:positive regulation of transcription by RNA polymerase II"/>
    <property type="evidence" value="ECO:0007669"/>
    <property type="project" value="UniProtKB-ARBA"/>
</dbReference>
<evidence type="ECO:0000256" key="2">
    <source>
        <dbReference type="PROSITE-ProRule" id="PRU00023"/>
    </source>
</evidence>
<dbReference type="InterPro" id="IPR051642">
    <property type="entry name" value="SWI6-like"/>
</dbReference>